<feature type="compositionally biased region" description="Basic and acidic residues" evidence="1">
    <location>
        <begin position="1"/>
        <end position="14"/>
    </location>
</feature>
<feature type="compositionally biased region" description="Basic and acidic residues" evidence="1">
    <location>
        <begin position="216"/>
        <end position="227"/>
    </location>
</feature>
<evidence type="ECO:0000313" key="3">
    <source>
        <dbReference type="Proteomes" id="UP001056855"/>
    </source>
</evidence>
<protein>
    <submittedName>
        <fullName evidence="2">Uncharacterized protein</fullName>
    </submittedName>
</protein>
<name>A0A9E7N8N9_9EURY</name>
<feature type="compositionally biased region" description="Acidic residues" evidence="1">
    <location>
        <begin position="151"/>
        <end position="210"/>
    </location>
</feature>
<dbReference type="Proteomes" id="UP001056855">
    <property type="component" value="Chromosome"/>
</dbReference>
<feature type="compositionally biased region" description="Acidic residues" evidence="1">
    <location>
        <begin position="24"/>
        <end position="41"/>
    </location>
</feature>
<feature type="compositionally biased region" description="Acidic residues" evidence="1">
    <location>
        <begin position="286"/>
        <end position="304"/>
    </location>
</feature>
<dbReference type="GeneID" id="73290647"/>
<dbReference type="AlphaFoldDB" id="A0A9E7N8N9"/>
<dbReference type="KEGG" id="sawl:NGM29_11335"/>
<evidence type="ECO:0000313" key="2">
    <source>
        <dbReference type="EMBL" id="UTF52383.1"/>
    </source>
</evidence>
<feature type="compositionally biased region" description="Acidic residues" evidence="1">
    <location>
        <begin position="228"/>
        <end position="248"/>
    </location>
</feature>
<gene>
    <name evidence="2" type="ORF">NGM29_11335</name>
</gene>
<dbReference type="EMBL" id="CP100355">
    <property type="protein sequence ID" value="UTF52383.1"/>
    <property type="molecule type" value="Genomic_DNA"/>
</dbReference>
<feature type="region of interest" description="Disordered" evidence="1">
    <location>
        <begin position="64"/>
        <end position="102"/>
    </location>
</feature>
<evidence type="ECO:0000256" key="1">
    <source>
        <dbReference type="SAM" id="MobiDB-lite"/>
    </source>
</evidence>
<organism evidence="2 3">
    <name type="scientific">Natronosalvus rutilus</name>
    <dbReference type="NCBI Taxonomy" id="2953753"/>
    <lineage>
        <taxon>Archaea</taxon>
        <taxon>Methanobacteriati</taxon>
        <taxon>Methanobacteriota</taxon>
        <taxon>Stenosarchaea group</taxon>
        <taxon>Halobacteria</taxon>
        <taxon>Halobacteriales</taxon>
        <taxon>Natrialbaceae</taxon>
        <taxon>Natronosalvus</taxon>
    </lineage>
</organism>
<feature type="region of interest" description="Disordered" evidence="1">
    <location>
        <begin position="1"/>
        <end position="49"/>
    </location>
</feature>
<sequence>MTDSTTDEKSREGDFDIGPSMDELFGEIEDDSADEEPVDPDETAHGDGVEDVTAADLFSQLRDEAAADPGMDEVLEDESPEEIIASADEDDEPDHDVDDELVDEGALDDLLLTGRTRSDEFLWIDSGDDSSSVDDGDSGATETESIQGTDGAEDDSESVSEPESELESGSEPEPETESGFVVEDEGEGEGADMGEADVDVDDNVEHEDDSASGFEAESKPEAERAESVDEPDSVSDVGDADDDDESAPEPDTTPRAGRVDYSLESTASDEESTSGEESALVVSDAESTETDLVPTDDGDEDEDSSGFLGWLRSKLPF</sequence>
<feature type="compositionally biased region" description="Acidic residues" evidence="1">
    <location>
        <begin position="70"/>
        <end position="102"/>
    </location>
</feature>
<feature type="region of interest" description="Disordered" evidence="1">
    <location>
        <begin position="114"/>
        <end position="317"/>
    </location>
</feature>
<keyword evidence="3" id="KW-1185">Reference proteome</keyword>
<proteinExistence type="predicted"/>
<feature type="compositionally biased region" description="Acidic residues" evidence="1">
    <location>
        <begin position="126"/>
        <end position="137"/>
    </location>
</feature>
<reference evidence="2" key="1">
    <citation type="submission" date="2022-06" db="EMBL/GenBank/DDBJ databases">
        <title>Diverse halophilic archaea isolated from saline environments.</title>
        <authorList>
            <person name="Cui H.-L."/>
        </authorList>
    </citation>
    <scope>NUCLEOTIDE SEQUENCE</scope>
    <source>
        <strain evidence="2">WLHS1</strain>
    </source>
</reference>
<dbReference type="RefSeq" id="WP_254156291.1">
    <property type="nucleotide sequence ID" value="NZ_CP100355.1"/>
</dbReference>
<accession>A0A9E7N8N9</accession>